<keyword evidence="1" id="KW-1133">Transmembrane helix</keyword>
<dbReference type="Proteomes" id="UP000651977">
    <property type="component" value="Unassembled WGS sequence"/>
</dbReference>
<gene>
    <name evidence="2" type="ORF">GCM10007414_36520</name>
</gene>
<keyword evidence="3" id="KW-1185">Reference proteome</keyword>
<proteinExistence type="predicted"/>
<evidence type="ECO:0000256" key="1">
    <source>
        <dbReference type="SAM" id="Phobius"/>
    </source>
</evidence>
<name>A0ABQ1I5W4_9ALTE</name>
<reference evidence="3" key="1">
    <citation type="journal article" date="2019" name="Int. J. Syst. Evol. Microbiol.">
        <title>The Global Catalogue of Microorganisms (GCM) 10K type strain sequencing project: providing services to taxonomists for standard genome sequencing and annotation.</title>
        <authorList>
            <consortium name="The Broad Institute Genomics Platform"/>
            <consortium name="The Broad Institute Genome Sequencing Center for Infectious Disease"/>
            <person name="Wu L."/>
            <person name="Ma J."/>
        </authorList>
    </citation>
    <scope>NUCLEOTIDE SEQUENCE [LARGE SCALE GENOMIC DNA]</scope>
    <source>
        <strain evidence="3">CGMCC 1.10131</strain>
    </source>
</reference>
<organism evidence="2 3">
    <name type="scientific">Agarivorans gilvus</name>
    <dbReference type="NCBI Taxonomy" id="680279"/>
    <lineage>
        <taxon>Bacteria</taxon>
        <taxon>Pseudomonadati</taxon>
        <taxon>Pseudomonadota</taxon>
        <taxon>Gammaproteobacteria</taxon>
        <taxon>Alteromonadales</taxon>
        <taxon>Alteromonadaceae</taxon>
        <taxon>Agarivorans</taxon>
    </lineage>
</organism>
<dbReference type="RefSeq" id="WP_055732919.1">
    <property type="nucleotide sequence ID" value="NZ_BMDY01000031.1"/>
</dbReference>
<sequence>MSCPFCQKAWFVEKLGRCKQCMLLANLGCLALLIPSLLYQGDVAVYRLALWSGFIAFAGLSLAHWLMFFYYRWFAAKPPKT</sequence>
<protein>
    <recommendedName>
        <fullName evidence="4">DUF3624 domain-containing protein</fullName>
    </recommendedName>
</protein>
<feature type="transmembrane region" description="Helical" evidence="1">
    <location>
        <begin position="21"/>
        <end position="39"/>
    </location>
</feature>
<evidence type="ECO:0008006" key="4">
    <source>
        <dbReference type="Google" id="ProtNLM"/>
    </source>
</evidence>
<comment type="caution">
    <text evidence="2">The sequence shown here is derived from an EMBL/GenBank/DDBJ whole genome shotgun (WGS) entry which is preliminary data.</text>
</comment>
<feature type="transmembrane region" description="Helical" evidence="1">
    <location>
        <begin position="51"/>
        <end position="71"/>
    </location>
</feature>
<evidence type="ECO:0000313" key="3">
    <source>
        <dbReference type="Proteomes" id="UP000651977"/>
    </source>
</evidence>
<keyword evidence="1" id="KW-0812">Transmembrane</keyword>
<keyword evidence="1" id="KW-0472">Membrane</keyword>
<dbReference type="Pfam" id="PF12292">
    <property type="entry name" value="DUF3624"/>
    <property type="match status" value="1"/>
</dbReference>
<evidence type="ECO:0000313" key="2">
    <source>
        <dbReference type="EMBL" id="GGB19799.1"/>
    </source>
</evidence>
<dbReference type="InterPro" id="IPR022072">
    <property type="entry name" value="DUF3624"/>
</dbReference>
<accession>A0ABQ1I5W4</accession>
<dbReference type="EMBL" id="BMDY01000031">
    <property type="protein sequence ID" value="GGB19799.1"/>
    <property type="molecule type" value="Genomic_DNA"/>
</dbReference>